<dbReference type="GO" id="GO:0046872">
    <property type="term" value="F:metal ion binding"/>
    <property type="evidence" value="ECO:0007669"/>
    <property type="project" value="UniProtKB-KW"/>
</dbReference>
<dbReference type="OrthoDB" id="9811314at2"/>
<dbReference type="RefSeq" id="WP_090728771.1">
    <property type="nucleotide sequence ID" value="NZ_FOOU01000010.1"/>
</dbReference>
<dbReference type="Gene3D" id="3.30.830.10">
    <property type="entry name" value="Metalloenzyme, LuxS/M16 peptidase-like"/>
    <property type="match status" value="4"/>
</dbReference>
<feature type="domain" description="Peptidase M16 middle/third" evidence="17">
    <location>
        <begin position="395"/>
        <end position="672"/>
    </location>
</feature>
<keyword evidence="8" id="KW-0378">Hydrolase</keyword>
<dbReference type="AlphaFoldDB" id="A0A1I2THU5"/>
<feature type="domain" description="Coenzyme PQQ synthesis protein F-like C-terminal lobe" evidence="18">
    <location>
        <begin position="780"/>
        <end position="879"/>
    </location>
</feature>
<dbReference type="STRING" id="1045558.SAMN05216175_11062"/>
<evidence type="ECO:0000259" key="18">
    <source>
        <dbReference type="Pfam" id="PF22456"/>
    </source>
</evidence>
<dbReference type="Pfam" id="PF16187">
    <property type="entry name" value="Peptidase_M16_M"/>
    <property type="match status" value="1"/>
</dbReference>
<dbReference type="InterPro" id="IPR054734">
    <property type="entry name" value="PqqF-like_C_4"/>
</dbReference>
<feature type="domain" description="Peptidase M16 N-terminal" evidence="15">
    <location>
        <begin position="50"/>
        <end position="183"/>
    </location>
</feature>
<dbReference type="SUPFAM" id="SSF63411">
    <property type="entry name" value="LuxS/MPP-like metallohydrolase"/>
    <property type="match status" value="4"/>
</dbReference>
<evidence type="ECO:0000256" key="12">
    <source>
        <dbReference type="ARBA" id="ARBA00031184"/>
    </source>
</evidence>
<keyword evidence="7" id="KW-0479">Metal-binding</keyword>
<evidence type="ECO:0000313" key="20">
    <source>
        <dbReference type="Proteomes" id="UP000198623"/>
    </source>
</evidence>
<dbReference type="EMBL" id="FOOU01000010">
    <property type="protein sequence ID" value="SFG64458.1"/>
    <property type="molecule type" value="Genomic_DNA"/>
</dbReference>
<dbReference type="GO" id="GO:0004222">
    <property type="term" value="F:metalloendopeptidase activity"/>
    <property type="evidence" value="ECO:0007669"/>
    <property type="project" value="UniProtKB-EC"/>
</dbReference>
<protein>
    <recommendedName>
        <fullName evidence="5">Protease 3</fullName>
        <ecNumber evidence="4">3.4.24.55</ecNumber>
    </recommendedName>
    <alternativeName>
        <fullName evidence="13">Pitrilysin</fullName>
    </alternativeName>
    <alternativeName>
        <fullName evidence="12">Protease III</fullName>
    </alternativeName>
    <alternativeName>
        <fullName evidence="11">Protease pi</fullName>
    </alternativeName>
</protein>
<dbReference type="InterPro" id="IPR032632">
    <property type="entry name" value="Peptidase_M16_M"/>
</dbReference>
<dbReference type="InterPro" id="IPR011765">
    <property type="entry name" value="Pept_M16_N"/>
</dbReference>
<dbReference type="GO" id="GO:0005737">
    <property type="term" value="C:cytoplasm"/>
    <property type="evidence" value="ECO:0007669"/>
    <property type="project" value="UniProtKB-ARBA"/>
</dbReference>
<dbReference type="PANTHER" id="PTHR43690:SF18">
    <property type="entry name" value="INSULIN-DEGRADING ENZYME-RELATED"/>
    <property type="match status" value="1"/>
</dbReference>
<evidence type="ECO:0000256" key="7">
    <source>
        <dbReference type="ARBA" id="ARBA00022723"/>
    </source>
</evidence>
<accession>A0A1I2THU5</accession>
<keyword evidence="9" id="KW-0862">Zinc</keyword>
<dbReference type="PROSITE" id="PS00143">
    <property type="entry name" value="INSULINASE"/>
    <property type="match status" value="1"/>
</dbReference>
<proteinExistence type="inferred from homology"/>
<comment type="similarity">
    <text evidence="3 14">Belongs to the peptidase M16 family.</text>
</comment>
<evidence type="ECO:0000259" key="16">
    <source>
        <dbReference type="Pfam" id="PF05193"/>
    </source>
</evidence>
<keyword evidence="10" id="KW-0482">Metalloprotease</keyword>
<dbReference type="Pfam" id="PF05193">
    <property type="entry name" value="Peptidase_M16_C"/>
    <property type="match status" value="1"/>
</dbReference>
<evidence type="ECO:0000256" key="9">
    <source>
        <dbReference type="ARBA" id="ARBA00022833"/>
    </source>
</evidence>
<evidence type="ECO:0000256" key="1">
    <source>
        <dbReference type="ARBA" id="ARBA00001947"/>
    </source>
</evidence>
<organism evidence="19 20">
    <name type="scientific">Neptunomonas qingdaonensis</name>
    <dbReference type="NCBI Taxonomy" id="1045558"/>
    <lineage>
        <taxon>Bacteria</taxon>
        <taxon>Pseudomonadati</taxon>
        <taxon>Pseudomonadota</taxon>
        <taxon>Gammaproteobacteria</taxon>
        <taxon>Oceanospirillales</taxon>
        <taxon>Oceanospirillaceae</taxon>
        <taxon>Neptunomonas</taxon>
    </lineage>
</organism>
<evidence type="ECO:0000256" key="6">
    <source>
        <dbReference type="ARBA" id="ARBA00022670"/>
    </source>
</evidence>
<evidence type="ECO:0000256" key="5">
    <source>
        <dbReference type="ARBA" id="ARBA00017565"/>
    </source>
</evidence>
<dbReference type="Proteomes" id="UP000198623">
    <property type="component" value="Unassembled WGS sequence"/>
</dbReference>
<evidence type="ECO:0000259" key="15">
    <source>
        <dbReference type="Pfam" id="PF00675"/>
    </source>
</evidence>
<evidence type="ECO:0000256" key="4">
    <source>
        <dbReference type="ARBA" id="ARBA00012449"/>
    </source>
</evidence>
<reference evidence="20" key="1">
    <citation type="submission" date="2016-10" db="EMBL/GenBank/DDBJ databases">
        <authorList>
            <person name="Varghese N."/>
            <person name="Submissions S."/>
        </authorList>
    </citation>
    <scope>NUCLEOTIDE SEQUENCE [LARGE SCALE GENOMIC DNA]</scope>
    <source>
        <strain evidence="20">CGMCC 1.10971</strain>
    </source>
</reference>
<dbReference type="FunFam" id="3.30.830.10:FF:000012">
    <property type="entry name" value="Protease 3"/>
    <property type="match status" value="1"/>
</dbReference>
<dbReference type="GO" id="GO:0006508">
    <property type="term" value="P:proteolysis"/>
    <property type="evidence" value="ECO:0007669"/>
    <property type="project" value="UniProtKB-KW"/>
</dbReference>
<comment type="cofactor">
    <cofactor evidence="1">
        <name>Zn(2+)</name>
        <dbReference type="ChEBI" id="CHEBI:29105"/>
    </cofactor>
</comment>
<keyword evidence="20" id="KW-1185">Reference proteome</keyword>
<evidence type="ECO:0000256" key="11">
    <source>
        <dbReference type="ARBA" id="ARBA00029597"/>
    </source>
</evidence>
<comment type="function">
    <text evidence="2">Endopeptidase that degrades small peptides of less than 7 kDa, such as glucagon and insulin.</text>
</comment>
<evidence type="ECO:0000256" key="8">
    <source>
        <dbReference type="ARBA" id="ARBA00022801"/>
    </source>
</evidence>
<sequence length="951" mass="107210">MHTALFARVKLILTLLLIYCSVSLSFAGNIIKSPNDSREYHSITLENNLRVLLISDPDTDKAAASLDISIGSAANPKDRAGLAHFLEHMLFLGTKKYPEAGEYQSFIQSHGGTHNAFTALKNTNYFFDIKADDLEPALDRFSQFFISPLFSEEYTDRERHAVNSEYSAKLKDDGRRIYAATQQAMNPEHPASRFAVGNLDTLANDEPGALRKDLISFYQNNYSANRMRLVILGKQPIGQLEVMAKQYFANIENKDLEPFSFNQPQFKPSDLPLEIAISTLKDNRSLSLSFPTQPSLPYWKSKPLHLLSSLVGYEGKGSILALLKDKGWATGLGASPGEDFDTEASFHVQISLTPQGLQHTDEIVSLFFSFMKDLKKTGISQALFQEEHLLNEQQFRFLSEQEPIHYVTQLTHSMQDYPEANWLNAAFIIEQYNADIFNQFTESIRPDNMVLSIQAPELQTDRNEHYYNSAYRITPISSERISRWQQVDLSENLHIRNANPFIAENIELKPQPEESSQPEKNQTPINIDTGKTGVSLWHLQDSTFNVPKADVYFTLLSPIAREGAAVTAGLNIYADMLSDELNQTLYDAAMAGLNARIYAHQRGISVRISGFNDKIDLLSKLIAKTLRSPELSQARFERVLQAYKEQLKNAEKDKPYNQLFRVSYEQLMQDPSLAELQQATDSYTLEQLSALIERLFESTELRVLSNGNLLAEEALNISDTLIKALQPVKTAAVAPLVDIRRLTPADKLRTTLQIEHNDSAVVLYLQGQDQSLKSRASTALLSEVLSAPFYTQLRTEQQLGYIVFATPMPLRKMPGIALVVQSPSASPTAIQQSMNDFLDRFKQQLTDIPDEQVNQFKSSLKARINAQDRQLQDRSNRLWQEIDQDETNFDTQIKLTQMIDLLSKDDLTDAFSSLLTRQMILQNNGSGSEVAEANMLKNLTKVSIAQESATQ</sequence>
<evidence type="ECO:0000256" key="10">
    <source>
        <dbReference type="ARBA" id="ARBA00023049"/>
    </source>
</evidence>
<feature type="domain" description="Peptidase M16 C-terminal" evidence="16">
    <location>
        <begin position="211"/>
        <end position="386"/>
    </location>
</feature>
<name>A0A1I2THU5_9GAMM</name>
<dbReference type="EC" id="3.4.24.55" evidence="4"/>
<gene>
    <name evidence="19" type="ORF">SAMN05216175_11062</name>
</gene>
<evidence type="ECO:0000256" key="13">
    <source>
        <dbReference type="ARBA" id="ARBA00033450"/>
    </source>
</evidence>
<evidence type="ECO:0000313" key="19">
    <source>
        <dbReference type="EMBL" id="SFG64458.1"/>
    </source>
</evidence>
<dbReference type="InterPro" id="IPR001431">
    <property type="entry name" value="Pept_M16_Zn_BS"/>
</dbReference>
<dbReference type="InterPro" id="IPR050626">
    <property type="entry name" value="Peptidase_M16"/>
</dbReference>
<dbReference type="InterPro" id="IPR007863">
    <property type="entry name" value="Peptidase_M16_C"/>
</dbReference>
<keyword evidence="6" id="KW-0645">Protease</keyword>
<evidence type="ECO:0000259" key="17">
    <source>
        <dbReference type="Pfam" id="PF16187"/>
    </source>
</evidence>
<dbReference type="InterPro" id="IPR011249">
    <property type="entry name" value="Metalloenz_LuxS/M16"/>
</dbReference>
<evidence type="ECO:0000256" key="2">
    <source>
        <dbReference type="ARBA" id="ARBA00002184"/>
    </source>
</evidence>
<dbReference type="FunFam" id="3.30.830.10:FF:000005">
    <property type="entry name" value="nardilysin isoform X1"/>
    <property type="match status" value="1"/>
</dbReference>
<evidence type="ECO:0000256" key="3">
    <source>
        <dbReference type="ARBA" id="ARBA00007261"/>
    </source>
</evidence>
<evidence type="ECO:0000256" key="14">
    <source>
        <dbReference type="RuleBase" id="RU004447"/>
    </source>
</evidence>
<dbReference type="Pfam" id="PF00675">
    <property type="entry name" value="Peptidase_M16"/>
    <property type="match status" value="1"/>
</dbReference>
<dbReference type="Pfam" id="PF22456">
    <property type="entry name" value="PqqF-like_C_4"/>
    <property type="match status" value="1"/>
</dbReference>
<dbReference type="PANTHER" id="PTHR43690">
    <property type="entry name" value="NARDILYSIN"/>
    <property type="match status" value="1"/>
</dbReference>